<dbReference type="EMBL" id="BGZK01000552">
    <property type="protein sequence ID" value="GBP49786.1"/>
    <property type="molecule type" value="Genomic_DNA"/>
</dbReference>
<dbReference type="AlphaFoldDB" id="A0A4C1WEG6"/>
<accession>A0A4C1WEG6</accession>
<name>A0A4C1WEG6_EUMVA</name>
<keyword evidence="2" id="KW-1185">Reference proteome</keyword>
<sequence>MSSTRQLSPHPARRVARLRSVVIIVGSASQLFPQPSSPNVGAISANTTPAAYAPVFDGSSQLFYSGSTDTCFARPDRMLFSARNASCRSGRSRCPSSPGRIIGWIYQKLAHTPRASCSPKLLLRLARRAGEIIVTRILKNWLFRPTSSAKADGAAPADA</sequence>
<gene>
    <name evidence="1" type="ORF">EVAR_81406_1</name>
</gene>
<proteinExistence type="predicted"/>
<reference evidence="1 2" key="1">
    <citation type="journal article" date="2019" name="Commun. Biol.">
        <title>The bagworm genome reveals a unique fibroin gene that provides high tensile strength.</title>
        <authorList>
            <person name="Kono N."/>
            <person name="Nakamura H."/>
            <person name="Ohtoshi R."/>
            <person name="Tomita M."/>
            <person name="Numata K."/>
            <person name="Arakawa K."/>
        </authorList>
    </citation>
    <scope>NUCLEOTIDE SEQUENCE [LARGE SCALE GENOMIC DNA]</scope>
</reference>
<dbReference type="Proteomes" id="UP000299102">
    <property type="component" value="Unassembled WGS sequence"/>
</dbReference>
<evidence type="ECO:0000313" key="1">
    <source>
        <dbReference type="EMBL" id="GBP49786.1"/>
    </source>
</evidence>
<evidence type="ECO:0000313" key="2">
    <source>
        <dbReference type="Proteomes" id="UP000299102"/>
    </source>
</evidence>
<protein>
    <submittedName>
        <fullName evidence="1">Uncharacterized protein</fullName>
    </submittedName>
</protein>
<organism evidence="1 2">
    <name type="scientific">Eumeta variegata</name>
    <name type="common">Bagworm moth</name>
    <name type="synonym">Eumeta japonica</name>
    <dbReference type="NCBI Taxonomy" id="151549"/>
    <lineage>
        <taxon>Eukaryota</taxon>
        <taxon>Metazoa</taxon>
        <taxon>Ecdysozoa</taxon>
        <taxon>Arthropoda</taxon>
        <taxon>Hexapoda</taxon>
        <taxon>Insecta</taxon>
        <taxon>Pterygota</taxon>
        <taxon>Neoptera</taxon>
        <taxon>Endopterygota</taxon>
        <taxon>Lepidoptera</taxon>
        <taxon>Glossata</taxon>
        <taxon>Ditrysia</taxon>
        <taxon>Tineoidea</taxon>
        <taxon>Psychidae</taxon>
        <taxon>Oiketicinae</taxon>
        <taxon>Eumeta</taxon>
    </lineage>
</organism>
<comment type="caution">
    <text evidence="1">The sequence shown here is derived from an EMBL/GenBank/DDBJ whole genome shotgun (WGS) entry which is preliminary data.</text>
</comment>